<feature type="compositionally biased region" description="Polar residues" evidence="1">
    <location>
        <begin position="327"/>
        <end position="342"/>
    </location>
</feature>
<dbReference type="EMBL" id="CT868011">
    <property type="protein sequence ID" value="CAK61045.1"/>
    <property type="molecule type" value="Genomic_DNA"/>
</dbReference>
<keyword evidence="3" id="KW-1185">Reference proteome</keyword>
<proteinExistence type="predicted"/>
<dbReference type="InParanoid" id="A0BR78"/>
<protein>
    <submittedName>
        <fullName evidence="2">Uncharacterized protein</fullName>
    </submittedName>
</protein>
<accession>A0BR78</accession>
<name>A0BR78_PARTE</name>
<dbReference type="OrthoDB" id="290012at2759"/>
<dbReference type="AlphaFoldDB" id="A0BR78"/>
<sequence>MNHYEYQDCFDDSRLQDAFKQTATFFNPNQSGLKNSITSSKGSGRPQMEYTFKPAQPRLIQHETQQSSSKRNNGQFMQNKLNAQPQKITYQTNPISSSPVKVIKGISQKPQSPPQLYESRNKVTYQEQIKRIKETDIRDEFVHKNQQNEMQPPKPINKNFVGSRMLRQKMEGTINTADSALRVQFHTKQNETDNVTRLSSDQMDFPSYKKSLLESDRFNNRQNLNDLLKKSNSTAFLPQIQPKLQQAKNLPYGYGPISQQDTAIRTNSSKQTIQGNEILYAHPEDSLMRKSKTAQETMRESGGQQIQNKIQYKLNSAESQDVLPQIHSPNQGTQQGFSQSKGRSFLQRKPQAKIISRLFSSKSDNKNN</sequence>
<evidence type="ECO:0000256" key="1">
    <source>
        <dbReference type="SAM" id="MobiDB-lite"/>
    </source>
</evidence>
<dbReference type="KEGG" id="ptm:GSPATT00031276001"/>
<evidence type="ECO:0000313" key="3">
    <source>
        <dbReference type="Proteomes" id="UP000000600"/>
    </source>
</evidence>
<dbReference type="RefSeq" id="XP_001428443.1">
    <property type="nucleotide sequence ID" value="XM_001428406.1"/>
</dbReference>
<dbReference type="Proteomes" id="UP000000600">
    <property type="component" value="Unassembled WGS sequence"/>
</dbReference>
<evidence type="ECO:0000313" key="2">
    <source>
        <dbReference type="EMBL" id="CAK61045.1"/>
    </source>
</evidence>
<dbReference type="HOGENOM" id="CLU_757502_0_0_1"/>
<dbReference type="OMA" id="LIQHETQ"/>
<feature type="region of interest" description="Disordered" evidence="1">
    <location>
        <begin position="318"/>
        <end position="349"/>
    </location>
</feature>
<organism evidence="2 3">
    <name type="scientific">Paramecium tetraurelia</name>
    <dbReference type="NCBI Taxonomy" id="5888"/>
    <lineage>
        <taxon>Eukaryota</taxon>
        <taxon>Sar</taxon>
        <taxon>Alveolata</taxon>
        <taxon>Ciliophora</taxon>
        <taxon>Intramacronucleata</taxon>
        <taxon>Oligohymenophorea</taxon>
        <taxon>Peniculida</taxon>
        <taxon>Parameciidae</taxon>
        <taxon>Paramecium</taxon>
    </lineage>
</organism>
<dbReference type="GeneID" id="5014227"/>
<gene>
    <name evidence="2" type="ORF">GSPATT00031276001</name>
</gene>
<reference evidence="2 3" key="1">
    <citation type="journal article" date="2006" name="Nature">
        <title>Global trends of whole-genome duplications revealed by the ciliate Paramecium tetraurelia.</title>
        <authorList>
            <consortium name="Genoscope"/>
            <person name="Aury J.-M."/>
            <person name="Jaillon O."/>
            <person name="Duret L."/>
            <person name="Noel B."/>
            <person name="Jubin C."/>
            <person name="Porcel B.M."/>
            <person name="Segurens B."/>
            <person name="Daubin V."/>
            <person name="Anthouard V."/>
            <person name="Aiach N."/>
            <person name="Arnaiz O."/>
            <person name="Billaut A."/>
            <person name="Beisson J."/>
            <person name="Blanc I."/>
            <person name="Bouhouche K."/>
            <person name="Camara F."/>
            <person name="Duharcourt S."/>
            <person name="Guigo R."/>
            <person name="Gogendeau D."/>
            <person name="Katinka M."/>
            <person name="Keller A.-M."/>
            <person name="Kissmehl R."/>
            <person name="Klotz C."/>
            <person name="Koll F."/>
            <person name="Le Moue A."/>
            <person name="Lepere C."/>
            <person name="Malinsky S."/>
            <person name="Nowacki M."/>
            <person name="Nowak J.K."/>
            <person name="Plattner H."/>
            <person name="Poulain J."/>
            <person name="Ruiz F."/>
            <person name="Serrano V."/>
            <person name="Zagulski M."/>
            <person name="Dessen P."/>
            <person name="Betermier M."/>
            <person name="Weissenbach J."/>
            <person name="Scarpelli C."/>
            <person name="Schachter V."/>
            <person name="Sperling L."/>
            <person name="Meyer E."/>
            <person name="Cohen J."/>
            <person name="Wincker P."/>
        </authorList>
    </citation>
    <scope>NUCLEOTIDE SEQUENCE [LARGE SCALE GENOMIC DNA]</scope>
    <source>
        <strain evidence="2 3">Stock d4-2</strain>
    </source>
</reference>